<reference evidence="1" key="1">
    <citation type="submission" date="2014-11" db="EMBL/GenBank/DDBJ databases">
        <authorList>
            <person name="Amaro Gonzalez C."/>
        </authorList>
    </citation>
    <scope>NUCLEOTIDE SEQUENCE</scope>
</reference>
<organism evidence="1">
    <name type="scientific">Anguilla anguilla</name>
    <name type="common">European freshwater eel</name>
    <name type="synonym">Muraena anguilla</name>
    <dbReference type="NCBI Taxonomy" id="7936"/>
    <lineage>
        <taxon>Eukaryota</taxon>
        <taxon>Metazoa</taxon>
        <taxon>Chordata</taxon>
        <taxon>Craniata</taxon>
        <taxon>Vertebrata</taxon>
        <taxon>Euteleostomi</taxon>
        <taxon>Actinopterygii</taxon>
        <taxon>Neopterygii</taxon>
        <taxon>Teleostei</taxon>
        <taxon>Anguilliformes</taxon>
        <taxon>Anguillidae</taxon>
        <taxon>Anguilla</taxon>
    </lineage>
</organism>
<reference evidence="1" key="2">
    <citation type="journal article" date="2015" name="Fish Shellfish Immunol.">
        <title>Early steps in the European eel (Anguilla anguilla)-Vibrio vulnificus interaction in the gills: Role of the RtxA13 toxin.</title>
        <authorList>
            <person name="Callol A."/>
            <person name="Pajuelo D."/>
            <person name="Ebbesson L."/>
            <person name="Teles M."/>
            <person name="MacKenzie S."/>
            <person name="Amaro C."/>
        </authorList>
    </citation>
    <scope>NUCLEOTIDE SEQUENCE</scope>
</reference>
<dbReference type="EMBL" id="GBXM01108187">
    <property type="protein sequence ID" value="JAH00390.1"/>
    <property type="molecule type" value="Transcribed_RNA"/>
</dbReference>
<name>A0A0E9P8K6_ANGAN</name>
<sequence>MEPYQNALPSSASQVLLRGTDCLCIEQIFSSLGVNIVSAFVEA</sequence>
<evidence type="ECO:0000313" key="1">
    <source>
        <dbReference type="EMBL" id="JAH00390.1"/>
    </source>
</evidence>
<proteinExistence type="predicted"/>
<dbReference type="AlphaFoldDB" id="A0A0E9P8K6"/>
<accession>A0A0E9P8K6</accession>
<protein>
    <submittedName>
        <fullName evidence="1">Uncharacterized protein</fullName>
    </submittedName>
</protein>